<organism evidence="2 3">
    <name type="scientific">Aspergillus fumigatiaffinis</name>
    <dbReference type="NCBI Taxonomy" id="340414"/>
    <lineage>
        <taxon>Eukaryota</taxon>
        <taxon>Fungi</taxon>
        <taxon>Dikarya</taxon>
        <taxon>Ascomycota</taxon>
        <taxon>Pezizomycotina</taxon>
        <taxon>Eurotiomycetes</taxon>
        <taxon>Eurotiomycetidae</taxon>
        <taxon>Eurotiales</taxon>
        <taxon>Aspergillaceae</taxon>
        <taxon>Aspergillus</taxon>
        <taxon>Aspergillus subgen. Fumigati</taxon>
    </lineage>
</organism>
<evidence type="ECO:0000313" key="3">
    <source>
        <dbReference type="Proteomes" id="UP000653565"/>
    </source>
</evidence>
<dbReference type="AlphaFoldDB" id="A0A8H4GUQ6"/>
<comment type="caution">
    <text evidence="2">The sequence shown here is derived from an EMBL/GenBank/DDBJ whole genome shotgun (WGS) entry which is preliminary data.</text>
</comment>
<gene>
    <name evidence="2" type="ORF">CNMCM6805_001972</name>
</gene>
<reference evidence="2" key="1">
    <citation type="journal article" date="2020" name="bioRxiv">
        <title>Genomic and phenotypic heterogeneity of clinical isolates of the human pathogens Aspergillus fumigatus, Aspergillus lentulus and Aspergillus fumigatiaffinis.</title>
        <authorList>
            <person name="dos Santos R.A.C."/>
            <person name="Steenwyk J.L."/>
            <person name="Rivero-Menendez O."/>
            <person name="Mead M.E."/>
            <person name="Silva L.P."/>
            <person name="Bastos R.W."/>
            <person name="Alastruey-Izquierdo A."/>
            <person name="Goldman G.H."/>
            <person name="Rokas A."/>
        </authorList>
    </citation>
    <scope>NUCLEOTIDE SEQUENCE</scope>
    <source>
        <strain evidence="2">CNM-CM6805</strain>
    </source>
</reference>
<name>A0A8H4GUQ6_9EURO</name>
<evidence type="ECO:0000313" key="2">
    <source>
        <dbReference type="EMBL" id="KAF4228554.1"/>
    </source>
</evidence>
<feature type="compositionally biased region" description="Polar residues" evidence="1">
    <location>
        <begin position="1"/>
        <end position="12"/>
    </location>
</feature>
<sequence>MVYSKPNASSRAVSEEVRLGPGRTARPMMTPSRSSFHLPYAHYALIYLDSEGKLKVDESSSIWEQNSTVFTPEVHQNFLEILGERIDSHPPMARRTLDASPHRAHRCKGNALGSSVTNDLLADQGSDSDDSPAAPLEAALLSRKGHSI</sequence>
<evidence type="ECO:0000256" key="1">
    <source>
        <dbReference type="SAM" id="MobiDB-lite"/>
    </source>
</evidence>
<feature type="compositionally biased region" description="Low complexity" evidence="1">
    <location>
        <begin position="131"/>
        <end position="142"/>
    </location>
</feature>
<feature type="region of interest" description="Disordered" evidence="1">
    <location>
        <begin position="90"/>
        <end position="148"/>
    </location>
</feature>
<accession>A0A8H4GUQ6</accession>
<dbReference type="Proteomes" id="UP000653565">
    <property type="component" value="Unassembled WGS sequence"/>
</dbReference>
<proteinExistence type="predicted"/>
<dbReference type="OrthoDB" id="10563140at2759"/>
<keyword evidence="3" id="KW-1185">Reference proteome</keyword>
<protein>
    <submittedName>
        <fullName evidence="2">Uncharacterized protein</fullName>
    </submittedName>
</protein>
<dbReference type="EMBL" id="JAAAPX010000148">
    <property type="protein sequence ID" value="KAF4228554.1"/>
    <property type="molecule type" value="Genomic_DNA"/>
</dbReference>
<feature type="region of interest" description="Disordered" evidence="1">
    <location>
        <begin position="1"/>
        <end position="30"/>
    </location>
</feature>
<reference evidence="2" key="2">
    <citation type="submission" date="2020-04" db="EMBL/GenBank/DDBJ databases">
        <authorList>
            <person name="Santos R.A.C."/>
            <person name="Steenwyk J.L."/>
            <person name="Rivero-Menendez O."/>
            <person name="Mead M.E."/>
            <person name="Silva L.P."/>
            <person name="Bastos R.W."/>
            <person name="Alastruey-Izquierdo A."/>
            <person name="Goldman G.H."/>
            <person name="Rokas A."/>
        </authorList>
    </citation>
    <scope>NUCLEOTIDE SEQUENCE</scope>
    <source>
        <strain evidence="2">CNM-CM6805</strain>
    </source>
</reference>